<accession>A0A0D2NRA1</accession>
<gene>
    <name evidence="1" type="ORF">HYPSUDRAFT_42132</name>
</gene>
<keyword evidence="2" id="KW-1185">Reference proteome</keyword>
<protein>
    <submittedName>
        <fullName evidence="1">Uncharacterized protein</fullName>
    </submittedName>
</protein>
<sequence>MQVNCTGGTIPCGYGTVCCPPSDICNFNRGIPACENLAQPLISGFQGGPCADPYLNDCSLIGVAGFCCPIGTVCFNNGLNNVVLCINTYGTTAPAFPSATQGFIPAATAVPNNNADIIFDPPDAWSSSALSPSCSSSDGEEQLRVTNTLNATVSFNYTGPSIMIHTVTSSQGGVFSILVDDFNTTDIIDTFSGPNQPLPLCYPVQFPPFTVPPPTLASQNNHTIKLIYTGPSPNAPSGTTDNNGQFDAFAIPIFSTTPSQVNGAFKQGKTSGYMFIVLATLLLLSLGS</sequence>
<evidence type="ECO:0000313" key="2">
    <source>
        <dbReference type="Proteomes" id="UP000054270"/>
    </source>
</evidence>
<dbReference type="OrthoDB" id="2563669at2759"/>
<proteinExistence type="predicted"/>
<dbReference type="Proteomes" id="UP000054270">
    <property type="component" value="Unassembled WGS sequence"/>
</dbReference>
<reference evidence="2" key="1">
    <citation type="submission" date="2014-04" db="EMBL/GenBank/DDBJ databases">
        <title>Evolutionary Origins and Diversification of the Mycorrhizal Mutualists.</title>
        <authorList>
            <consortium name="DOE Joint Genome Institute"/>
            <consortium name="Mycorrhizal Genomics Consortium"/>
            <person name="Kohler A."/>
            <person name="Kuo A."/>
            <person name="Nagy L.G."/>
            <person name="Floudas D."/>
            <person name="Copeland A."/>
            <person name="Barry K.W."/>
            <person name="Cichocki N."/>
            <person name="Veneault-Fourrey C."/>
            <person name="LaButti K."/>
            <person name="Lindquist E.A."/>
            <person name="Lipzen A."/>
            <person name="Lundell T."/>
            <person name="Morin E."/>
            <person name="Murat C."/>
            <person name="Riley R."/>
            <person name="Ohm R."/>
            <person name="Sun H."/>
            <person name="Tunlid A."/>
            <person name="Henrissat B."/>
            <person name="Grigoriev I.V."/>
            <person name="Hibbett D.S."/>
            <person name="Martin F."/>
        </authorList>
    </citation>
    <scope>NUCLEOTIDE SEQUENCE [LARGE SCALE GENOMIC DNA]</scope>
    <source>
        <strain evidence="2">FD-334 SS-4</strain>
    </source>
</reference>
<dbReference type="AlphaFoldDB" id="A0A0D2NRA1"/>
<dbReference type="EMBL" id="KN817559">
    <property type="protein sequence ID" value="KJA21284.1"/>
    <property type="molecule type" value="Genomic_DNA"/>
</dbReference>
<organism evidence="1 2">
    <name type="scientific">Hypholoma sublateritium (strain FD-334 SS-4)</name>
    <dbReference type="NCBI Taxonomy" id="945553"/>
    <lineage>
        <taxon>Eukaryota</taxon>
        <taxon>Fungi</taxon>
        <taxon>Dikarya</taxon>
        <taxon>Basidiomycota</taxon>
        <taxon>Agaricomycotina</taxon>
        <taxon>Agaricomycetes</taxon>
        <taxon>Agaricomycetidae</taxon>
        <taxon>Agaricales</taxon>
        <taxon>Agaricineae</taxon>
        <taxon>Strophariaceae</taxon>
        <taxon>Hypholoma</taxon>
    </lineage>
</organism>
<evidence type="ECO:0000313" key="1">
    <source>
        <dbReference type="EMBL" id="KJA21284.1"/>
    </source>
</evidence>
<dbReference type="OMA" id="CTGGTIP"/>
<dbReference type="Gene3D" id="2.60.120.260">
    <property type="entry name" value="Galactose-binding domain-like"/>
    <property type="match status" value="1"/>
</dbReference>
<name>A0A0D2NRA1_HYPSF</name>